<reference evidence="9 10" key="1">
    <citation type="submission" date="2020-08" db="EMBL/GenBank/DDBJ databases">
        <title>Genomic Encyclopedia of Type Strains, Phase IV (KMG-IV): sequencing the most valuable type-strain genomes for metagenomic binning, comparative biology and taxonomic classification.</title>
        <authorList>
            <person name="Goeker M."/>
        </authorList>
    </citation>
    <scope>NUCLEOTIDE SEQUENCE [LARGE SCALE GENOMIC DNA]</scope>
    <source>
        <strain evidence="9 10">DSM 29007</strain>
    </source>
</reference>
<dbReference type="Pfam" id="PF04616">
    <property type="entry name" value="Glyco_hydro_43"/>
    <property type="match status" value="1"/>
</dbReference>
<feature type="active site" description="Proton donor" evidence="5">
    <location>
        <position position="245"/>
    </location>
</feature>
<feature type="site" description="Important for catalytic activity, responsible for pKa modulation of the active site Glu and correct orientation of both the proton donor and substrate" evidence="6">
    <location>
        <position position="184"/>
    </location>
</feature>
<feature type="active site" description="Proton acceptor" evidence="5">
    <location>
        <position position="64"/>
    </location>
</feature>
<dbReference type="EC" id="3.2.1.99" evidence="9"/>
<feature type="chain" id="PRO_5032290719" evidence="8">
    <location>
        <begin position="37"/>
        <end position="376"/>
    </location>
</feature>
<organism evidence="9 10">
    <name type="scientific">Longimicrobium terrae</name>
    <dbReference type="NCBI Taxonomy" id="1639882"/>
    <lineage>
        <taxon>Bacteria</taxon>
        <taxon>Pseudomonadati</taxon>
        <taxon>Gemmatimonadota</taxon>
        <taxon>Longimicrobiia</taxon>
        <taxon>Longimicrobiales</taxon>
        <taxon>Longimicrobiaceae</taxon>
        <taxon>Longimicrobium</taxon>
    </lineage>
</organism>
<comment type="pathway">
    <text evidence="1">Glycan metabolism; L-arabinan degradation.</text>
</comment>
<dbReference type="SUPFAM" id="SSF75005">
    <property type="entry name" value="Arabinanase/levansucrase/invertase"/>
    <property type="match status" value="1"/>
</dbReference>
<dbReference type="Gene3D" id="2.115.10.20">
    <property type="entry name" value="Glycosyl hydrolase domain, family 43"/>
    <property type="match status" value="1"/>
</dbReference>
<dbReference type="GO" id="GO:0005975">
    <property type="term" value="P:carbohydrate metabolic process"/>
    <property type="evidence" value="ECO:0007669"/>
    <property type="project" value="InterPro"/>
</dbReference>
<evidence type="ECO:0000313" key="10">
    <source>
        <dbReference type="Proteomes" id="UP000582837"/>
    </source>
</evidence>
<keyword evidence="4 7" id="KW-0326">Glycosidase</keyword>
<dbReference type="PANTHER" id="PTHR43301">
    <property type="entry name" value="ARABINAN ENDO-1,5-ALPHA-L-ARABINOSIDASE"/>
    <property type="match status" value="1"/>
</dbReference>
<sequence length="376" mass="40756">MGTDARHVVESGMNGTRSGMMRIGALLLACALPACAPASNAPAASASSGARTYTNPVLDVDFPDPTVIRAADGMYYAYATQTERDGTTLNIQMARSRDLATWEHIGDALPAKPRWARTTQDFWAPHVAHHDGTYYLYYSAKPDAAVSDTTRGLCLAVATSRRPEGPFADKGEPLQCGSGFVNIDPMSFDDPATGKRLLYWGSGFGPIKVQELAADRVSFAAGSRPVDLVPALPESDSTQYQRLVEGAWVTYHAPYYYLFYSGDNCCGPRAHYAALVARSRSATGPFQTLAEATGARTSAILEAGGQWTAPGHNSVITDASGTDWIFYHAVDVRRPRSKPSDDVNTRRVMLMDRLIYVDGWPRVDRGPSAEPRPGPR</sequence>
<dbReference type="PANTHER" id="PTHR43301:SF3">
    <property type="entry name" value="ARABINAN ENDO-1,5-ALPHA-L-ARABINOSIDASE A-RELATED"/>
    <property type="match status" value="1"/>
</dbReference>
<keyword evidence="8" id="KW-0732">Signal</keyword>
<dbReference type="InterPro" id="IPR006710">
    <property type="entry name" value="Glyco_hydro_43"/>
</dbReference>
<accession>A0A841GSC7</accession>
<evidence type="ECO:0000256" key="1">
    <source>
        <dbReference type="ARBA" id="ARBA00004834"/>
    </source>
</evidence>
<comment type="similarity">
    <text evidence="2 7">Belongs to the glycosyl hydrolase 43 family.</text>
</comment>
<evidence type="ECO:0000256" key="6">
    <source>
        <dbReference type="PIRSR" id="PIRSR606710-2"/>
    </source>
</evidence>
<feature type="signal peptide" evidence="8">
    <location>
        <begin position="1"/>
        <end position="36"/>
    </location>
</feature>
<evidence type="ECO:0000256" key="3">
    <source>
        <dbReference type="ARBA" id="ARBA00022801"/>
    </source>
</evidence>
<gene>
    <name evidence="9" type="ORF">HNQ61_001777</name>
</gene>
<dbReference type="InterPro" id="IPR023296">
    <property type="entry name" value="Glyco_hydro_beta-prop_sf"/>
</dbReference>
<evidence type="ECO:0000256" key="5">
    <source>
        <dbReference type="PIRSR" id="PIRSR606710-1"/>
    </source>
</evidence>
<name>A0A841GSC7_9BACT</name>
<evidence type="ECO:0000256" key="4">
    <source>
        <dbReference type="ARBA" id="ARBA00023295"/>
    </source>
</evidence>
<dbReference type="EMBL" id="JACHIA010000003">
    <property type="protein sequence ID" value="MBB6070160.1"/>
    <property type="molecule type" value="Genomic_DNA"/>
</dbReference>
<proteinExistence type="inferred from homology"/>
<protein>
    <submittedName>
        <fullName evidence="9">Arabinan endo-1,5-alpha-L-arabinosidase</fullName>
        <ecNumber evidence="9">3.2.1.99</ecNumber>
    </submittedName>
</protein>
<evidence type="ECO:0000256" key="8">
    <source>
        <dbReference type="SAM" id="SignalP"/>
    </source>
</evidence>
<evidence type="ECO:0000256" key="2">
    <source>
        <dbReference type="ARBA" id="ARBA00009865"/>
    </source>
</evidence>
<dbReference type="Proteomes" id="UP000582837">
    <property type="component" value="Unassembled WGS sequence"/>
</dbReference>
<keyword evidence="3 7" id="KW-0378">Hydrolase</keyword>
<evidence type="ECO:0000313" key="9">
    <source>
        <dbReference type="EMBL" id="MBB6070160.1"/>
    </source>
</evidence>
<evidence type="ECO:0000256" key="7">
    <source>
        <dbReference type="RuleBase" id="RU361187"/>
    </source>
</evidence>
<dbReference type="AlphaFoldDB" id="A0A841GSC7"/>
<keyword evidence="10" id="KW-1185">Reference proteome</keyword>
<dbReference type="InterPro" id="IPR050727">
    <property type="entry name" value="GH43_arabinanases"/>
</dbReference>
<dbReference type="RefSeq" id="WP_205762206.1">
    <property type="nucleotide sequence ID" value="NZ_JABDTL010000002.1"/>
</dbReference>
<comment type="caution">
    <text evidence="9">The sequence shown here is derived from an EMBL/GenBank/DDBJ whole genome shotgun (WGS) entry which is preliminary data.</text>
</comment>
<dbReference type="GO" id="GO:0046558">
    <property type="term" value="F:arabinan endo-1,5-alpha-L-arabinosidase activity"/>
    <property type="evidence" value="ECO:0007669"/>
    <property type="project" value="UniProtKB-EC"/>
</dbReference>
<dbReference type="CDD" id="cd08999">
    <property type="entry name" value="GH43_ABN-like"/>
    <property type="match status" value="1"/>
</dbReference>